<dbReference type="AlphaFoldDB" id="A0A8S4RWR6"/>
<comment type="caution">
    <text evidence="1">The sequence shown here is derived from an EMBL/GenBank/DDBJ whole genome shotgun (WGS) entry which is preliminary data.</text>
</comment>
<evidence type="ECO:0000313" key="2">
    <source>
        <dbReference type="Proteomes" id="UP000838756"/>
    </source>
</evidence>
<proteinExistence type="predicted"/>
<sequence>MDVGVPRCCSGDLAPVNAAFVDPRQGGQMTSDESESRLTQAAQDFSVYPTKKPMSSSRCQSVDMMMIDLEKFAEIAITAETLCFAFSDSFNPTFKKSVNMHLTSTINPLVHYSSRVFSWSLE</sequence>
<gene>
    <name evidence="1" type="primary">jg17390</name>
    <name evidence="1" type="ORF">PAEG_LOCUS19449</name>
</gene>
<reference evidence="1" key="1">
    <citation type="submission" date="2022-03" db="EMBL/GenBank/DDBJ databases">
        <authorList>
            <person name="Lindestad O."/>
        </authorList>
    </citation>
    <scope>NUCLEOTIDE SEQUENCE</scope>
</reference>
<accession>A0A8S4RWR6</accession>
<organism evidence="1 2">
    <name type="scientific">Pararge aegeria aegeria</name>
    <dbReference type="NCBI Taxonomy" id="348720"/>
    <lineage>
        <taxon>Eukaryota</taxon>
        <taxon>Metazoa</taxon>
        <taxon>Ecdysozoa</taxon>
        <taxon>Arthropoda</taxon>
        <taxon>Hexapoda</taxon>
        <taxon>Insecta</taxon>
        <taxon>Pterygota</taxon>
        <taxon>Neoptera</taxon>
        <taxon>Endopterygota</taxon>
        <taxon>Lepidoptera</taxon>
        <taxon>Glossata</taxon>
        <taxon>Ditrysia</taxon>
        <taxon>Papilionoidea</taxon>
        <taxon>Nymphalidae</taxon>
        <taxon>Satyrinae</taxon>
        <taxon>Satyrini</taxon>
        <taxon>Parargina</taxon>
        <taxon>Pararge</taxon>
    </lineage>
</organism>
<dbReference type="Proteomes" id="UP000838756">
    <property type="component" value="Unassembled WGS sequence"/>
</dbReference>
<dbReference type="EMBL" id="CAKXAJ010025735">
    <property type="protein sequence ID" value="CAH2243287.1"/>
    <property type="molecule type" value="Genomic_DNA"/>
</dbReference>
<protein>
    <submittedName>
        <fullName evidence="1">Jg17390 protein</fullName>
    </submittedName>
</protein>
<name>A0A8S4RWR6_9NEOP</name>
<keyword evidence="2" id="KW-1185">Reference proteome</keyword>
<evidence type="ECO:0000313" key="1">
    <source>
        <dbReference type="EMBL" id="CAH2243287.1"/>
    </source>
</evidence>